<feature type="compositionally biased region" description="Acidic residues" evidence="1">
    <location>
        <begin position="304"/>
        <end position="315"/>
    </location>
</feature>
<feature type="compositionally biased region" description="Low complexity" evidence="1">
    <location>
        <begin position="231"/>
        <end position="245"/>
    </location>
</feature>
<dbReference type="RefSeq" id="XP_003025962.1">
    <property type="nucleotide sequence ID" value="XM_003025916.1"/>
</dbReference>
<feature type="compositionally biased region" description="Polar residues" evidence="1">
    <location>
        <begin position="1206"/>
        <end position="1236"/>
    </location>
</feature>
<gene>
    <name evidence="2" type="ORF">SCHCODRAFT_114938</name>
</gene>
<feature type="compositionally biased region" description="Polar residues" evidence="1">
    <location>
        <begin position="1953"/>
        <end position="1973"/>
    </location>
</feature>
<feature type="compositionally biased region" description="Basic and acidic residues" evidence="1">
    <location>
        <begin position="368"/>
        <end position="378"/>
    </location>
</feature>
<dbReference type="VEuPathDB" id="FungiDB:SCHCODRAFT_01177186"/>
<proteinExistence type="predicted"/>
<name>D8QM68_SCHCM</name>
<feature type="compositionally biased region" description="Acidic residues" evidence="1">
    <location>
        <begin position="165"/>
        <end position="180"/>
    </location>
</feature>
<feature type="compositionally biased region" description="Low complexity" evidence="1">
    <location>
        <begin position="274"/>
        <end position="290"/>
    </location>
</feature>
<feature type="compositionally biased region" description="Acidic residues" evidence="1">
    <location>
        <begin position="1476"/>
        <end position="1497"/>
    </location>
</feature>
<dbReference type="EMBL" id="GL377320">
    <property type="protein sequence ID" value="EFI91059.1"/>
    <property type="molecule type" value="Genomic_DNA"/>
</dbReference>
<dbReference type="HOGENOM" id="CLU_233902_0_0_1"/>
<feature type="region of interest" description="Disordered" evidence="1">
    <location>
        <begin position="1060"/>
        <end position="1090"/>
    </location>
</feature>
<feature type="compositionally biased region" description="Acidic residues" evidence="1">
    <location>
        <begin position="557"/>
        <end position="577"/>
    </location>
</feature>
<feature type="compositionally biased region" description="Basic and acidic residues" evidence="1">
    <location>
        <begin position="596"/>
        <end position="606"/>
    </location>
</feature>
<sequence>MVGKRNNKQPSKKAPNASRTTRAPGARPRTPANAGSDQDDGRNGPAPEPEPMDVDVDPTPATPPPRRSARLGGVEAAGEVDDGAQASADEQEQPRRSGRLNGRRAEVFSAKGGSKKLEARTTSKAPSAASRGQNKKKATARKASDAEEDHGMDVDGVGAGGASEEAGDQEMDVDEAGVAEEVERNARASQGQERTRGHRPDSPSYAEIVRGGRSPSPTPGQGSPYVRGPLARRSAYVSRASAASSTGVQAMEYRDMPASTAAPQLAPRRAQGVRTSRLPPSSPPGSTSEESQSDFEPPNASGAEPDEDEDDDDDGYITPTPKPKQKKRLRPVVESPSTPRPSTKRRRPAIDPLPAFTSEMGGEAMEVDGEHTGSDGKGKGKGKGKGRGKGDGEGGGKGKGKAKAKAQEDGGGSGERAAASRPSGSSRPPLARPSPAERQASSHAEAGPSRARGPGAPGDDAGHPSRGARQDLKGKGKAPPPEDGGDASNGKKAPPKPHKGKGKEKAPPPDSGADDNGGNPNPKRDKGKGRALPVEDVDEPVPEMPLDMPGLFAPGDYLDDDAPLPDLDDLISFEDTDPTAPGPSTRRDAPGTSAPRETRRERVRRVREENAENVLCEEPGSAHSYSAGRLPDDARRRAEELGIEYTLGLLSIAQETNKPPELVFRIAGWMHSDSAHARRWQRANVFRRYWAATNPPDPSVSADERRAQMEAAYREKVAALGSNPSHEDAMRHFKKEYDFCVQLDEHIIQNATTRQRQRQIDSLAQQFSRLALAANLNNGVAVVGYIVDLHAKANSAMFGGGAVYQELLRRYSGNFSEGLNQMSTLLRACDLRLRGLREDGEVDAGPPSEHELGWFPERNWDLDPNQNKSDEYLRILYELLRWDLGAIYYMANQRLSSRHTAVEPRQFPRNSWPDIAYRLGICLVNWPEVLRNNMPMEGMKRKPRGRTWSSVVTAMVNYRRRAEAESNRRGLTNEAALGWLLGSGVPALVPLPREYAVLPHFMLENNPIVQSPRPPPSARVANPRPTTFIRWGQSLRYQQDRNNGEDSRIKWQAYWKGERDDGLVREDESDGGDGADNAPHVTSTDINRPGPNSLLRLWAPWDAFEASLGCVPRHNAELSNNDDDEGGDPEEQDEQADEDEGTSRAAALERLKARRASKGKDGRNKRVRDNKKLSAQLKEAQDAGIRDAERIRELESLIEALRLQVRASTAQSVPTSSTGALENSESLGHNSSQNATPEGPTAVCEGGSGMTPHSPPRRSADPPLDRAPSTLYSTDRCAGPVGESVPDQLTPEEPLNHIDDNVQPVSPEGMARGQATPKSDLQDIEMLPPSERTTYLDLASDATNLWASPIINWAAGVTTRLPVLPGTKFDFDEAMVRAMATFPRAEDTDMVVFLDWDPSNSALVMEKIVSAQAEGHWVVVRGAGKKFIPLPDCSEHPTMNLQYFSSELGKGVVGAALDVNRQAHDMELRMKANPPPEEDPDPTDAIADDSVDEEVSDTEATGSQTGEAAGPPEPYVERPLRQFIEEINSDKHIRAILDIPGGYLQHDPITTYLSDGHLEVFTVSHAIGNLDYEFRPADHGRTFDWHLAHQGGFVTFGHIDASGLGTTFEVRGPGAKLWLATEYCPPSNATRAMLIQGQKSVVLGVPRRAHRPQQTDDGAGREDFSVDGDRKIRGCIIVVQEGDRMSPPGKGHTVYTPLHTVTAGKHYVNWDSLHHMELCRAFEKHTSRTATNHDHAYAQLMLIFMAASLPARVKEGCVFFRKPLIALCLMVLWPRKYIHADSIEDRVGKRNDEPAQKFLRRLRNDGGRWVCGNVDRLAQLVCITVLKELVPPELTEGLVADQAAIPQLPDIQPIRESYLFQDSDDHSRWQIPGPQVDLRRCVEPLLGWTPLDNDPVLLQADRDAATSDGSKRRSRKRTGVATRRASRFADASNNDTEVILRSHECPEPPVDPSQATSATRTRSAGMATRQSSLPGLLRNLEGPAEGGNADRRPRKRNRAED</sequence>
<dbReference type="InParanoid" id="D8QM68"/>
<feature type="compositionally biased region" description="Low complexity" evidence="1">
    <location>
        <begin position="415"/>
        <end position="459"/>
    </location>
</feature>
<feature type="region of interest" description="Disordered" evidence="1">
    <location>
        <begin position="1"/>
        <end position="606"/>
    </location>
</feature>
<evidence type="ECO:0000313" key="2">
    <source>
        <dbReference type="EMBL" id="EFI91059.1"/>
    </source>
</evidence>
<dbReference type="Proteomes" id="UP000007431">
    <property type="component" value="Unassembled WGS sequence"/>
</dbReference>
<feature type="compositionally biased region" description="Basic and acidic residues" evidence="1">
    <location>
        <begin position="460"/>
        <end position="474"/>
    </location>
</feature>
<keyword evidence="3" id="KW-1185">Reference proteome</keyword>
<organism evidence="3">
    <name type="scientific">Schizophyllum commune (strain H4-8 / FGSC 9210)</name>
    <name type="common">Split gill fungus</name>
    <dbReference type="NCBI Taxonomy" id="578458"/>
    <lineage>
        <taxon>Eukaryota</taxon>
        <taxon>Fungi</taxon>
        <taxon>Dikarya</taxon>
        <taxon>Basidiomycota</taxon>
        <taxon>Agaricomycotina</taxon>
        <taxon>Agaricomycetes</taxon>
        <taxon>Agaricomycetidae</taxon>
        <taxon>Agaricales</taxon>
        <taxon>Schizophyllaceae</taxon>
        <taxon>Schizophyllum</taxon>
    </lineage>
</organism>
<evidence type="ECO:0000256" key="1">
    <source>
        <dbReference type="SAM" id="MobiDB-lite"/>
    </source>
</evidence>
<evidence type="ECO:0000313" key="3">
    <source>
        <dbReference type="Proteomes" id="UP000007431"/>
    </source>
</evidence>
<feature type="region of interest" description="Disordered" evidence="1">
    <location>
        <begin position="1115"/>
        <end position="1184"/>
    </location>
</feature>
<reference evidence="2 3" key="1">
    <citation type="journal article" date="2010" name="Nat. Biotechnol.">
        <title>Genome sequence of the model mushroom Schizophyllum commune.</title>
        <authorList>
            <person name="Ohm R.A."/>
            <person name="de Jong J.F."/>
            <person name="Lugones L.G."/>
            <person name="Aerts A."/>
            <person name="Kothe E."/>
            <person name="Stajich J.E."/>
            <person name="de Vries R.P."/>
            <person name="Record E."/>
            <person name="Levasseur A."/>
            <person name="Baker S.E."/>
            <person name="Bartholomew K.A."/>
            <person name="Coutinho P.M."/>
            <person name="Erdmann S."/>
            <person name="Fowler T.J."/>
            <person name="Gathman A.C."/>
            <person name="Lombard V."/>
            <person name="Henrissat B."/>
            <person name="Knabe N."/>
            <person name="Kuees U."/>
            <person name="Lilly W.W."/>
            <person name="Lindquist E."/>
            <person name="Lucas S."/>
            <person name="Magnuson J.K."/>
            <person name="Piumi F."/>
            <person name="Raudaskoski M."/>
            <person name="Salamov A."/>
            <person name="Schmutz J."/>
            <person name="Schwarze F.W.M.R."/>
            <person name="vanKuyk P.A."/>
            <person name="Horton J.S."/>
            <person name="Grigoriev I.V."/>
            <person name="Woesten H.A.B."/>
        </authorList>
    </citation>
    <scope>NUCLEOTIDE SEQUENCE [LARGE SCALE GENOMIC DNA]</scope>
    <source>
        <strain evidence="3">H4-8 / FGSC 9210</strain>
    </source>
</reference>
<feature type="compositionally biased region" description="Basic residues" evidence="1">
    <location>
        <begin position="1"/>
        <end position="11"/>
    </location>
</feature>
<feature type="non-terminal residue" evidence="2">
    <location>
        <position position="2001"/>
    </location>
</feature>
<accession>D8QM68</accession>
<feature type="compositionally biased region" description="Basic and acidic residues" evidence="1">
    <location>
        <begin position="142"/>
        <end position="153"/>
    </location>
</feature>
<feature type="compositionally biased region" description="Low complexity" evidence="1">
    <location>
        <begin position="19"/>
        <end position="32"/>
    </location>
</feature>
<protein>
    <submittedName>
        <fullName evidence="2">Uncharacterized protein</fullName>
    </submittedName>
</protein>
<dbReference type="OrthoDB" id="3035389at2759"/>
<feature type="compositionally biased region" description="Basic residues" evidence="1">
    <location>
        <begin position="493"/>
        <end position="502"/>
    </location>
</feature>
<feature type="compositionally biased region" description="Basic and acidic residues" evidence="1">
    <location>
        <begin position="1902"/>
        <end position="1911"/>
    </location>
</feature>
<dbReference type="GeneID" id="9588422"/>
<feature type="compositionally biased region" description="Basic residues" evidence="1">
    <location>
        <begin position="1992"/>
        <end position="2001"/>
    </location>
</feature>
<feature type="region of interest" description="Disordered" evidence="1">
    <location>
        <begin position="1470"/>
        <end position="1515"/>
    </location>
</feature>
<feature type="region of interest" description="Disordered" evidence="1">
    <location>
        <begin position="1206"/>
        <end position="1319"/>
    </location>
</feature>
<feature type="region of interest" description="Disordered" evidence="1">
    <location>
        <begin position="1902"/>
        <end position="2001"/>
    </location>
</feature>
<feature type="compositionally biased region" description="Acidic residues" evidence="1">
    <location>
        <begin position="1120"/>
        <end position="1140"/>
    </location>
</feature>
<dbReference type="KEGG" id="scm:SCHCO_01177186"/>